<evidence type="ECO:0000313" key="1">
    <source>
        <dbReference type="EMBL" id="OKL61751.1"/>
    </source>
</evidence>
<keyword evidence="2" id="KW-1185">Reference proteome</keyword>
<evidence type="ECO:0000313" key="2">
    <source>
        <dbReference type="Proteomes" id="UP000214365"/>
    </source>
</evidence>
<dbReference type="OrthoDB" id="3759773at2759"/>
<name>A0A225AJQ9_TALAT</name>
<reference evidence="1 2" key="1">
    <citation type="submission" date="2015-06" db="EMBL/GenBank/DDBJ databases">
        <title>Talaromyces atroroseus IBT 11181 draft genome.</title>
        <authorList>
            <person name="Rasmussen K.B."/>
            <person name="Rasmussen S."/>
            <person name="Petersen B."/>
            <person name="Sicheritz-Ponten T."/>
            <person name="Mortensen U.H."/>
            <person name="Thrane U."/>
        </authorList>
    </citation>
    <scope>NUCLEOTIDE SEQUENCE [LARGE SCALE GENOMIC DNA]</scope>
    <source>
        <strain evidence="1 2">IBT 11181</strain>
    </source>
</reference>
<proteinExistence type="predicted"/>
<gene>
    <name evidence="1" type="ORF">UA08_02893</name>
</gene>
<dbReference type="GeneID" id="31002648"/>
<dbReference type="STRING" id="1441469.A0A225AJQ9"/>
<accession>A0A225AJQ9</accession>
<comment type="caution">
    <text evidence="1">The sequence shown here is derived from an EMBL/GenBank/DDBJ whole genome shotgun (WGS) entry which is preliminary data.</text>
</comment>
<organism evidence="1 2">
    <name type="scientific">Talaromyces atroroseus</name>
    <dbReference type="NCBI Taxonomy" id="1441469"/>
    <lineage>
        <taxon>Eukaryota</taxon>
        <taxon>Fungi</taxon>
        <taxon>Dikarya</taxon>
        <taxon>Ascomycota</taxon>
        <taxon>Pezizomycotina</taxon>
        <taxon>Eurotiomycetes</taxon>
        <taxon>Eurotiomycetidae</taxon>
        <taxon>Eurotiales</taxon>
        <taxon>Trichocomaceae</taxon>
        <taxon>Talaromyces</taxon>
        <taxon>Talaromyces sect. Trachyspermi</taxon>
    </lineage>
</organism>
<dbReference type="Proteomes" id="UP000214365">
    <property type="component" value="Unassembled WGS sequence"/>
</dbReference>
<dbReference type="EMBL" id="LFMY01000003">
    <property type="protein sequence ID" value="OKL61751.1"/>
    <property type="molecule type" value="Genomic_DNA"/>
</dbReference>
<protein>
    <submittedName>
        <fullName evidence="1">Uncharacterized protein</fullName>
    </submittedName>
</protein>
<sequence>MGGVFGCTAEQLAAGMEHLRVFDFQGSASGTMRGMIVDHDTEQIASFGSLILASMGGKSLTRLEVDLSFALDDFAPLPPVSMGPLLVSRHCPDLRILCLTSFPIHLSELKTFFEGLNGPLDIGLDDVLLLSSTWAEVLDLTRYKANWESFVARSRGAECNDMSEEESLAIFGDHSYPSLGKEGKATLYIRGYIKDNPLRIREGTSAS</sequence>
<dbReference type="AlphaFoldDB" id="A0A225AJQ9"/>
<dbReference type="RefSeq" id="XP_020121872.1">
    <property type="nucleotide sequence ID" value="XM_020264985.1"/>
</dbReference>